<dbReference type="EMBL" id="GBXM01052476">
    <property type="protein sequence ID" value="JAH56101.1"/>
    <property type="molecule type" value="Transcribed_RNA"/>
</dbReference>
<dbReference type="AlphaFoldDB" id="A0A0E9TR95"/>
<proteinExistence type="predicted"/>
<reference evidence="1" key="1">
    <citation type="submission" date="2014-11" db="EMBL/GenBank/DDBJ databases">
        <authorList>
            <person name="Amaro Gonzalez C."/>
        </authorList>
    </citation>
    <scope>NUCLEOTIDE SEQUENCE</scope>
</reference>
<protein>
    <submittedName>
        <fullName evidence="1">Uncharacterized protein</fullName>
    </submittedName>
</protein>
<sequence>MDQIPNAEEHHESPDVCKIYGVRRCNPHQMYHVIYVQPYATSFSTVLLL</sequence>
<reference evidence="1" key="2">
    <citation type="journal article" date="2015" name="Fish Shellfish Immunol.">
        <title>Early steps in the European eel (Anguilla anguilla)-Vibrio vulnificus interaction in the gills: Role of the RtxA13 toxin.</title>
        <authorList>
            <person name="Callol A."/>
            <person name="Pajuelo D."/>
            <person name="Ebbesson L."/>
            <person name="Teles M."/>
            <person name="MacKenzie S."/>
            <person name="Amaro C."/>
        </authorList>
    </citation>
    <scope>NUCLEOTIDE SEQUENCE</scope>
</reference>
<evidence type="ECO:0000313" key="1">
    <source>
        <dbReference type="EMBL" id="JAH56101.1"/>
    </source>
</evidence>
<organism evidence="1">
    <name type="scientific">Anguilla anguilla</name>
    <name type="common">European freshwater eel</name>
    <name type="synonym">Muraena anguilla</name>
    <dbReference type="NCBI Taxonomy" id="7936"/>
    <lineage>
        <taxon>Eukaryota</taxon>
        <taxon>Metazoa</taxon>
        <taxon>Chordata</taxon>
        <taxon>Craniata</taxon>
        <taxon>Vertebrata</taxon>
        <taxon>Euteleostomi</taxon>
        <taxon>Actinopterygii</taxon>
        <taxon>Neopterygii</taxon>
        <taxon>Teleostei</taxon>
        <taxon>Anguilliformes</taxon>
        <taxon>Anguillidae</taxon>
        <taxon>Anguilla</taxon>
    </lineage>
</organism>
<accession>A0A0E9TR95</accession>
<name>A0A0E9TR95_ANGAN</name>